<feature type="region of interest" description="Disordered" evidence="4">
    <location>
        <begin position="90"/>
        <end position="151"/>
    </location>
</feature>
<dbReference type="Proteomes" id="UP001153069">
    <property type="component" value="Unassembled WGS sequence"/>
</dbReference>
<feature type="compositionally biased region" description="Polar residues" evidence="4">
    <location>
        <begin position="374"/>
        <end position="384"/>
    </location>
</feature>
<evidence type="ECO:0000313" key="7">
    <source>
        <dbReference type="Proteomes" id="UP001153069"/>
    </source>
</evidence>
<gene>
    <name evidence="6" type="ORF">SEMRO_702_G189880.1</name>
</gene>
<dbReference type="Gene3D" id="3.20.90.10">
    <property type="entry name" value="Tubby Protein, Chain A"/>
    <property type="match status" value="1"/>
</dbReference>
<feature type="region of interest" description="Disordered" evidence="4">
    <location>
        <begin position="1"/>
        <end position="74"/>
    </location>
</feature>
<accession>A0A9N8HIJ8</accession>
<dbReference type="EMBL" id="CAICTM010000701">
    <property type="protein sequence ID" value="CAB9515246.1"/>
    <property type="molecule type" value="Genomic_DNA"/>
</dbReference>
<keyword evidence="7" id="KW-1185">Reference proteome</keyword>
<organism evidence="6 7">
    <name type="scientific">Seminavis robusta</name>
    <dbReference type="NCBI Taxonomy" id="568900"/>
    <lineage>
        <taxon>Eukaryota</taxon>
        <taxon>Sar</taxon>
        <taxon>Stramenopiles</taxon>
        <taxon>Ochrophyta</taxon>
        <taxon>Bacillariophyta</taxon>
        <taxon>Bacillariophyceae</taxon>
        <taxon>Bacillariophycidae</taxon>
        <taxon>Naviculales</taxon>
        <taxon>Naviculaceae</taxon>
        <taxon>Seminavis</taxon>
    </lineage>
</organism>
<feature type="compositionally biased region" description="Basic and acidic residues" evidence="4">
    <location>
        <begin position="125"/>
        <end position="135"/>
    </location>
</feature>
<feature type="compositionally biased region" description="Polar residues" evidence="4">
    <location>
        <begin position="43"/>
        <end position="53"/>
    </location>
</feature>
<proteinExistence type="inferred from homology"/>
<dbReference type="PROSITE" id="PS01200">
    <property type="entry name" value="TUB_1"/>
    <property type="match status" value="1"/>
</dbReference>
<feature type="compositionally biased region" description="Low complexity" evidence="4">
    <location>
        <begin position="647"/>
        <end position="657"/>
    </location>
</feature>
<feature type="region of interest" description="Disordered" evidence="4">
    <location>
        <begin position="1154"/>
        <end position="1174"/>
    </location>
</feature>
<feature type="region of interest" description="Disordered" evidence="4">
    <location>
        <begin position="367"/>
        <end position="393"/>
    </location>
</feature>
<dbReference type="InterPro" id="IPR025659">
    <property type="entry name" value="Tubby-like_C"/>
</dbReference>
<dbReference type="AlphaFoldDB" id="A0A9N8HIJ8"/>
<dbReference type="SUPFAM" id="SSF54518">
    <property type="entry name" value="Tubby C-terminal domain-like"/>
    <property type="match status" value="1"/>
</dbReference>
<evidence type="ECO:0000256" key="3">
    <source>
        <dbReference type="ARBA" id="ARBA00022490"/>
    </source>
</evidence>
<reference evidence="6" key="1">
    <citation type="submission" date="2020-06" db="EMBL/GenBank/DDBJ databases">
        <authorList>
            <consortium name="Plant Systems Biology data submission"/>
        </authorList>
    </citation>
    <scope>NUCLEOTIDE SEQUENCE</scope>
    <source>
        <strain evidence="6">D6</strain>
    </source>
</reference>
<comment type="similarity">
    <text evidence="2">Belongs to the TUB family.</text>
</comment>
<sequence>MTAQDDDMADNKMITTQEESAVVTEEDITSSKPSVSWADGADSTPTEGITSAAGSSLPLSPEFSEEGSTRAAVMDENIVSTVPVLISTNEVNNTDTEVATDSAPATLSTNGGDTKPEAETPCSDFVEKTQPESDGNKASATMTPRVEDAGTQNPVSVATLEETIVEETVATAKVEVATLKECTSLPTTSGSVLLPPSLRDDSADEVYMSRSEDSGDAIVVPMLTLSVSADDEDDGVILPPSYSDVGSPISNNNSKTSGAAASLLLSLPIDSLHCVASFLTPLEWSQYGQTCSAAAKVCREIFRRVRMHGFRCATEVVMAWKLEHLADAKELAALYIATGVPIYPHSLGHSYHTVCWRMGLEAKKLNQEADAEAEQNNPTNNSSDRSVDEEVDANAVDRFYTERDTRARDATNVMCSYLEDKAMFYVGPTQTNAPSPMSGRWSSLASLPAAANREQPAVPAVIAAGGADAPPVPRPLGFRPASPLASPARSMSQSDLMLKNRAPKVPVSIHRHLLDQHLLGRSFVNDENGEMKTPPVILSADFFHPHLSVHNISANNRPLSHPATPPPRTLAAAAAAASSTSGATGENLMQDPAFQAWAARAAANVYNRLGGNLEDAEELAELQDLYSQIFAVDRSAPPAAADPENGVPEQPAAQPPVAQLPPPPAVHFPFGSPQRSIGATSLDDSLLSPGLSRHGQPSPILNSVDLAVYSASAGNAKDNTGKTGETKRNLRSRFTFYQRRLEVLLLHGDSSGYEECMLDFWDEFFPLSAKIQYYDRHTAVPRISGLQQFLTQPCPKEIGIVQCEIERVKISSKKRKGVSMKGRLFPTYEYRLFIKDRQHSKATGEGADSTFTEDTGIRRDTVLMVAKNRGRKHVDTSGVVSLTPAAKKGANNYYLYTPQQADVDTHFNSINETDEEVTGNINGVSMSTPPPSSLSPPVLLGRLQSNFIGTEFQIYTPKLRKSLPSGKQLRRCTSLNEAHGSYDEDADYESGAASDTGTPSSRRRSRFGRLTLRRSSSHATSASSSDPALNSPSPSRARSRSRSRSQKETSTMRALRMNRRAIANLTDAAPEGGSDTSINHQPFLCEEEDGVITYTANLLGSRPRIMDVCIPKLTTDGSIGGVWRNYLENNEDVDDCAPYNRMLNCFKQLQQHLESQNDNEGDGQNESEDDDQANDDFGLLALQNRPPWWNIELGSFVLNFRGRVSVASVKNFQLCDRNDHDHIMLQFGRIQGRHSFTMDYQYPLTAVQAFSIAISSLQSKISFG</sequence>
<dbReference type="PANTHER" id="PTHR16517">
    <property type="entry name" value="TUBBY-RELATED"/>
    <property type="match status" value="1"/>
</dbReference>
<feature type="compositionally biased region" description="Acidic residues" evidence="4">
    <location>
        <begin position="1157"/>
        <end position="1174"/>
    </location>
</feature>
<feature type="compositionally biased region" description="Polar residues" evidence="4">
    <location>
        <begin position="90"/>
        <end position="112"/>
    </location>
</feature>
<keyword evidence="3" id="KW-0963">Cytoplasm</keyword>
<feature type="region of interest" description="Disordered" evidence="4">
    <location>
        <begin position="980"/>
        <end position="1057"/>
    </location>
</feature>
<feature type="domain" description="Tubby C-terminal" evidence="5">
    <location>
        <begin position="1082"/>
        <end position="1258"/>
    </location>
</feature>
<name>A0A9N8HIJ8_9STRA</name>
<evidence type="ECO:0000313" key="6">
    <source>
        <dbReference type="EMBL" id="CAB9515246.1"/>
    </source>
</evidence>
<evidence type="ECO:0000256" key="4">
    <source>
        <dbReference type="SAM" id="MobiDB-lite"/>
    </source>
</evidence>
<dbReference type="GO" id="GO:0005737">
    <property type="term" value="C:cytoplasm"/>
    <property type="evidence" value="ECO:0007669"/>
    <property type="project" value="UniProtKB-SubCell"/>
</dbReference>
<evidence type="ECO:0000256" key="1">
    <source>
        <dbReference type="ARBA" id="ARBA00004496"/>
    </source>
</evidence>
<comment type="caution">
    <text evidence="6">The sequence shown here is derived from an EMBL/GenBank/DDBJ whole genome shotgun (WGS) entry which is preliminary data.</text>
</comment>
<evidence type="ECO:0000259" key="5">
    <source>
        <dbReference type="Pfam" id="PF01167"/>
    </source>
</evidence>
<evidence type="ECO:0000256" key="2">
    <source>
        <dbReference type="ARBA" id="ARBA00007129"/>
    </source>
</evidence>
<feature type="compositionally biased region" description="Basic residues" evidence="4">
    <location>
        <begin position="1001"/>
        <end position="1016"/>
    </location>
</feature>
<dbReference type="InterPro" id="IPR000007">
    <property type="entry name" value="Tubby_C"/>
</dbReference>
<dbReference type="InterPro" id="IPR018066">
    <property type="entry name" value="Tubby_C_CS"/>
</dbReference>
<protein>
    <submittedName>
        <fullName evidence="6">Protein king tubby</fullName>
    </submittedName>
</protein>
<comment type="subcellular location">
    <subcellularLocation>
        <location evidence="1">Cytoplasm</location>
    </subcellularLocation>
</comment>
<feature type="region of interest" description="Disordered" evidence="4">
    <location>
        <begin position="637"/>
        <end position="674"/>
    </location>
</feature>
<dbReference type="OrthoDB" id="45629at2759"/>
<dbReference type="Pfam" id="PF01167">
    <property type="entry name" value="Tub"/>
    <property type="match status" value="1"/>
</dbReference>
<feature type="compositionally biased region" description="Low complexity" evidence="4">
    <location>
        <begin position="1017"/>
        <end position="1036"/>
    </location>
</feature>
<dbReference type="PANTHER" id="PTHR16517:SF7">
    <property type="entry name" value="PROTEIN KING TUBBY"/>
    <property type="match status" value="1"/>
</dbReference>